<dbReference type="OrthoDB" id="10252231at2759"/>
<accession>A0A9W7Y5R8</accession>
<dbReference type="EMBL" id="JANBOI010000767">
    <property type="protein sequence ID" value="KAJ1728651.1"/>
    <property type="molecule type" value="Genomic_DNA"/>
</dbReference>
<sequence>MDGISKDEVALYDRQIRLWGMEAQGRLRKSSICFIGIKAVTLEACKNLVLAGIGHITLKDSNTVLESDLEAQYYFHEDDLGKQKDQVLAERLRGLNPRVDIQVYGEEREFDVVVAVGQRGDAAVAVAEECRRKGIKFVAADSFGLFGYIFVDCLDVHEYLEESKEKGAAQKAGARYKPLAQSLAARPEAASVQRLRRKYQPLVFVCQALVAGDLAEDEMAVDDLTAVVSKSLHERGIPEGMVDADLVGRVAQSWGTELVACAAVVGGTLAQEVLKIVTQKDMPVNNWYTYDALKGDGTTCML</sequence>
<gene>
    <name evidence="8" type="primary">AOS1</name>
    <name evidence="8" type="ORF">LPJ61_003920</name>
</gene>
<organism evidence="8 9">
    <name type="scientific">Coemansia biformis</name>
    <dbReference type="NCBI Taxonomy" id="1286918"/>
    <lineage>
        <taxon>Eukaryota</taxon>
        <taxon>Fungi</taxon>
        <taxon>Fungi incertae sedis</taxon>
        <taxon>Zoopagomycota</taxon>
        <taxon>Kickxellomycotina</taxon>
        <taxon>Kickxellomycetes</taxon>
        <taxon>Kickxellales</taxon>
        <taxon>Kickxellaceae</taxon>
        <taxon>Coemansia</taxon>
    </lineage>
</organism>
<evidence type="ECO:0000256" key="6">
    <source>
        <dbReference type="ARBA" id="ARBA00044354"/>
    </source>
</evidence>
<comment type="pathway">
    <text evidence="2">Protein modification; protein sumoylation.</text>
</comment>
<dbReference type="PANTHER" id="PTHR10953">
    <property type="entry name" value="UBIQUITIN-ACTIVATING ENZYME E1"/>
    <property type="match status" value="1"/>
</dbReference>
<evidence type="ECO:0000256" key="5">
    <source>
        <dbReference type="ARBA" id="ARBA00023242"/>
    </source>
</evidence>
<dbReference type="InterPro" id="IPR000011">
    <property type="entry name" value="UBQ/SUMO-activ_enz_E1-like"/>
</dbReference>
<comment type="similarity">
    <text evidence="3">Belongs to the ubiquitin-activating E1 family.</text>
</comment>
<evidence type="ECO:0000313" key="8">
    <source>
        <dbReference type="EMBL" id="KAJ1728651.1"/>
    </source>
</evidence>
<dbReference type="InterPro" id="IPR045886">
    <property type="entry name" value="ThiF/MoeB/HesA"/>
</dbReference>
<evidence type="ECO:0000256" key="3">
    <source>
        <dbReference type="ARBA" id="ARBA00005673"/>
    </source>
</evidence>
<comment type="caution">
    <text evidence="8">The sequence shown here is derived from an EMBL/GenBank/DDBJ whole genome shotgun (WGS) entry which is preliminary data.</text>
</comment>
<protein>
    <recommendedName>
        <fullName evidence="6">Ubiquitin-like 1-activating enzyme E1A</fullName>
    </recommendedName>
</protein>
<evidence type="ECO:0000256" key="4">
    <source>
        <dbReference type="ARBA" id="ARBA00022786"/>
    </source>
</evidence>
<dbReference type="Gene3D" id="3.40.50.720">
    <property type="entry name" value="NAD(P)-binding Rossmann-like Domain"/>
    <property type="match status" value="1"/>
</dbReference>
<keyword evidence="4" id="KW-0833">Ubl conjugation pathway</keyword>
<dbReference type="GO" id="GO:0004839">
    <property type="term" value="F:ubiquitin activating enzyme activity"/>
    <property type="evidence" value="ECO:0007669"/>
    <property type="project" value="UniProtKB-EC"/>
</dbReference>
<reference evidence="8" key="1">
    <citation type="submission" date="2022-07" db="EMBL/GenBank/DDBJ databases">
        <title>Phylogenomic reconstructions and comparative analyses of Kickxellomycotina fungi.</title>
        <authorList>
            <person name="Reynolds N.K."/>
            <person name="Stajich J.E."/>
            <person name="Barry K."/>
            <person name="Grigoriev I.V."/>
            <person name="Crous P."/>
            <person name="Smith M.E."/>
        </authorList>
    </citation>
    <scope>NUCLEOTIDE SEQUENCE</scope>
    <source>
        <strain evidence="8">BCRC 34381</strain>
    </source>
</reference>
<dbReference type="InterPro" id="IPR035985">
    <property type="entry name" value="Ubiquitin-activating_enz"/>
</dbReference>
<keyword evidence="8" id="KW-0436">Ligase</keyword>
<feature type="domain" description="THIF-type NAD/FAD binding fold" evidence="7">
    <location>
        <begin position="12"/>
        <end position="299"/>
    </location>
</feature>
<evidence type="ECO:0000313" key="9">
    <source>
        <dbReference type="Proteomes" id="UP001143981"/>
    </source>
</evidence>
<dbReference type="GO" id="GO:0016925">
    <property type="term" value="P:protein sumoylation"/>
    <property type="evidence" value="ECO:0007669"/>
    <property type="project" value="TreeGrafter"/>
</dbReference>
<dbReference type="InterPro" id="IPR000594">
    <property type="entry name" value="ThiF_NAD_FAD-bd"/>
</dbReference>
<dbReference type="GO" id="GO:0031510">
    <property type="term" value="C:SUMO activating enzyme complex"/>
    <property type="evidence" value="ECO:0007669"/>
    <property type="project" value="TreeGrafter"/>
</dbReference>
<keyword evidence="5" id="KW-0539">Nucleus</keyword>
<evidence type="ECO:0000256" key="2">
    <source>
        <dbReference type="ARBA" id="ARBA00004718"/>
    </source>
</evidence>
<dbReference type="PANTHER" id="PTHR10953:SF162">
    <property type="entry name" value="SUMO-ACTIVATING ENZYME SUBUNIT 1"/>
    <property type="match status" value="1"/>
</dbReference>
<evidence type="ECO:0000256" key="1">
    <source>
        <dbReference type="ARBA" id="ARBA00004123"/>
    </source>
</evidence>
<dbReference type="GO" id="GO:0005737">
    <property type="term" value="C:cytoplasm"/>
    <property type="evidence" value="ECO:0007669"/>
    <property type="project" value="TreeGrafter"/>
</dbReference>
<dbReference type="PRINTS" id="PR01849">
    <property type="entry name" value="UBIQUITINACT"/>
</dbReference>
<comment type="subcellular location">
    <subcellularLocation>
        <location evidence="1">Nucleus</location>
    </subcellularLocation>
</comment>
<dbReference type="SUPFAM" id="SSF69572">
    <property type="entry name" value="Activating enzymes of the ubiquitin-like proteins"/>
    <property type="match status" value="1"/>
</dbReference>
<dbReference type="Proteomes" id="UP001143981">
    <property type="component" value="Unassembled WGS sequence"/>
</dbReference>
<name>A0A9W7Y5R8_9FUNG</name>
<dbReference type="Pfam" id="PF00899">
    <property type="entry name" value="ThiF"/>
    <property type="match status" value="1"/>
</dbReference>
<proteinExistence type="inferred from homology"/>
<dbReference type="GO" id="GO:0019948">
    <property type="term" value="F:SUMO activating enzyme activity"/>
    <property type="evidence" value="ECO:0007669"/>
    <property type="project" value="TreeGrafter"/>
</dbReference>
<keyword evidence="9" id="KW-1185">Reference proteome</keyword>
<dbReference type="AlphaFoldDB" id="A0A9W7Y5R8"/>
<evidence type="ECO:0000259" key="7">
    <source>
        <dbReference type="Pfam" id="PF00899"/>
    </source>
</evidence>